<reference evidence="1 2" key="1">
    <citation type="submission" date="2023-03" db="EMBL/GenBank/DDBJ databases">
        <title>Genome insight into feeding habits of ladybird beetles.</title>
        <authorList>
            <person name="Li H.-S."/>
            <person name="Huang Y.-H."/>
            <person name="Pang H."/>
        </authorList>
    </citation>
    <scope>NUCLEOTIDE SEQUENCE [LARGE SCALE GENOMIC DNA]</scope>
    <source>
        <strain evidence="1">SYSU_2023b</strain>
        <tissue evidence="1">Whole body</tissue>
    </source>
</reference>
<evidence type="ECO:0000313" key="1">
    <source>
        <dbReference type="EMBL" id="KAK9892701.1"/>
    </source>
</evidence>
<comment type="caution">
    <text evidence="1">The sequence shown here is derived from an EMBL/GenBank/DDBJ whole genome shotgun (WGS) entry which is preliminary data.</text>
</comment>
<evidence type="ECO:0000313" key="2">
    <source>
        <dbReference type="Proteomes" id="UP001431783"/>
    </source>
</evidence>
<name>A0AAW1VH29_9CUCU</name>
<dbReference type="EMBL" id="JARQZJ010000137">
    <property type="protein sequence ID" value="KAK9892701.1"/>
    <property type="molecule type" value="Genomic_DNA"/>
</dbReference>
<gene>
    <name evidence="1" type="ORF">WA026_021559</name>
</gene>
<dbReference type="AlphaFoldDB" id="A0AAW1VH29"/>
<accession>A0AAW1VH29</accession>
<sequence>ILIENSFDVLTVTETGLDSSTSGDFMAVPGYEFVRSDHPTRVGGIMLYYTEGIKCRTIHEANNLKVDWSIYGCNRSFIIEDWPWALCRESQVRDINA</sequence>
<keyword evidence="2" id="KW-1185">Reference proteome</keyword>
<organism evidence="1 2">
    <name type="scientific">Henosepilachna vigintioctopunctata</name>
    <dbReference type="NCBI Taxonomy" id="420089"/>
    <lineage>
        <taxon>Eukaryota</taxon>
        <taxon>Metazoa</taxon>
        <taxon>Ecdysozoa</taxon>
        <taxon>Arthropoda</taxon>
        <taxon>Hexapoda</taxon>
        <taxon>Insecta</taxon>
        <taxon>Pterygota</taxon>
        <taxon>Neoptera</taxon>
        <taxon>Endopterygota</taxon>
        <taxon>Coleoptera</taxon>
        <taxon>Polyphaga</taxon>
        <taxon>Cucujiformia</taxon>
        <taxon>Coccinelloidea</taxon>
        <taxon>Coccinellidae</taxon>
        <taxon>Epilachninae</taxon>
        <taxon>Epilachnini</taxon>
        <taxon>Henosepilachna</taxon>
    </lineage>
</organism>
<dbReference type="Proteomes" id="UP001431783">
    <property type="component" value="Unassembled WGS sequence"/>
</dbReference>
<feature type="non-terminal residue" evidence="1">
    <location>
        <position position="1"/>
    </location>
</feature>
<proteinExistence type="predicted"/>
<protein>
    <submittedName>
        <fullName evidence="1">Uncharacterized protein</fullName>
    </submittedName>
</protein>